<keyword evidence="7" id="KW-1185">Reference proteome</keyword>
<organism evidence="6 7">
    <name type="scientific">Streptomyces boetiae</name>
    <dbReference type="NCBI Taxonomy" id="3075541"/>
    <lineage>
        <taxon>Bacteria</taxon>
        <taxon>Bacillati</taxon>
        <taxon>Actinomycetota</taxon>
        <taxon>Actinomycetes</taxon>
        <taxon>Kitasatosporales</taxon>
        <taxon>Streptomycetaceae</taxon>
        <taxon>Streptomyces</taxon>
    </lineage>
</organism>
<comment type="similarity">
    <text evidence="1 3">Belongs to the short-chain dehydrogenases/reductases (SDR) family.</text>
</comment>
<keyword evidence="2" id="KW-0560">Oxidoreductase</keyword>
<dbReference type="PRINTS" id="PR00080">
    <property type="entry name" value="SDRFAMILY"/>
</dbReference>
<dbReference type="InterPro" id="IPR002347">
    <property type="entry name" value="SDR_fam"/>
</dbReference>
<feature type="region of interest" description="Disordered" evidence="4">
    <location>
        <begin position="268"/>
        <end position="292"/>
    </location>
</feature>
<dbReference type="PANTHER" id="PTHR24322">
    <property type="entry name" value="PKSB"/>
    <property type="match status" value="1"/>
</dbReference>
<comment type="caution">
    <text evidence="6">The sequence shown here is derived from an EMBL/GenBank/DDBJ whole genome shotgun (WGS) entry which is preliminary data.</text>
</comment>
<reference evidence="7" key="1">
    <citation type="submission" date="2023-07" db="EMBL/GenBank/DDBJ databases">
        <title>30 novel species of actinomycetes from the DSMZ collection.</title>
        <authorList>
            <person name="Nouioui I."/>
        </authorList>
    </citation>
    <scope>NUCLEOTIDE SEQUENCE [LARGE SCALE GENOMIC DNA]</scope>
    <source>
        <strain evidence="7">DSM 44917</strain>
    </source>
</reference>
<dbReference type="SUPFAM" id="SSF51735">
    <property type="entry name" value="NAD(P)-binding Rossmann-fold domains"/>
    <property type="match status" value="1"/>
</dbReference>
<evidence type="ECO:0000259" key="5">
    <source>
        <dbReference type="SMART" id="SM00822"/>
    </source>
</evidence>
<sequence length="292" mass="29706">MHETVERAPAAVVTGAGRGIGRAVAQALAARGYRLLLADLDGQAAERAAEAAGPGHLSAAADVADGAALRELAGAALAAFGRLDVWINNAGILPAGPLSSQTDPLLARTLATNVGGVLHGCRAALEVMLPRRSGHIVNVSSVCAVKPLAGLAVYSASKAAVAALSESLRRECRGRGVRVSAVLPYLTGTAAGAGLRPRLLRPLSPEDVARAVVATAEGPARARVFVPRRLGWALPWGGLLPDRARDAMDALLGMDRLALDADTGERAGYAAELGSLPPPPPRPGRPGEGGRG</sequence>
<evidence type="ECO:0000256" key="1">
    <source>
        <dbReference type="ARBA" id="ARBA00006484"/>
    </source>
</evidence>
<dbReference type="CDD" id="cd05233">
    <property type="entry name" value="SDR_c"/>
    <property type="match status" value="1"/>
</dbReference>
<dbReference type="Proteomes" id="UP001183388">
    <property type="component" value="Unassembled WGS sequence"/>
</dbReference>
<dbReference type="PROSITE" id="PS00061">
    <property type="entry name" value="ADH_SHORT"/>
    <property type="match status" value="1"/>
</dbReference>
<evidence type="ECO:0000313" key="7">
    <source>
        <dbReference type="Proteomes" id="UP001183388"/>
    </source>
</evidence>
<dbReference type="InterPro" id="IPR020904">
    <property type="entry name" value="Sc_DH/Rdtase_CS"/>
</dbReference>
<evidence type="ECO:0000256" key="3">
    <source>
        <dbReference type="RuleBase" id="RU000363"/>
    </source>
</evidence>
<name>A0ABU2LFQ5_9ACTN</name>
<proteinExistence type="inferred from homology"/>
<dbReference type="PANTHER" id="PTHR24322:SF736">
    <property type="entry name" value="RETINOL DEHYDROGENASE 10"/>
    <property type="match status" value="1"/>
</dbReference>
<protein>
    <submittedName>
        <fullName evidence="6">SDR family NAD(P)-dependent oxidoreductase</fullName>
    </submittedName>
</protein>
<feature type="domain" description="Ketoreductase" evidence="5">
    <location>
        <begin position="11"/>
        <end position="189"/>
    </location>
</feature>
<dbReference type="RefSeq" id="WP_311633045.1">
    <property type="nucleotide sequence ID" value="NZ_JAVREN010000054.1"/>
</dbReference>
<dbReference type="InterPro" id="IPR036291">
    <property type="entry name" value="NAD(P)-bd_dom_sf"/>
</dbReference>
<dbReference type="Pfam" id="PF00106">
    <property type="entry name" value="adh_short"/>
    <property type="match status" value="1"/>
</dbReference>
<gene>
    <name evidence="6" type="ORF">RM780_24405</name>
</gene>
<dbReference type="SMART" id="SM00822">
    <property type="entry name" value="PKS_KR"/>
    <property type="match status" value="1"/>
</dbReference>
<evidence type="ECO:0000256" key="2">
    <source>
        <dbReference type="ARBA" id="ARBA00023002"/>
    </source>
</evidence>
<accession>A0ABU2LFQ5</accession>
<dbReference type="InterPro" id="IPR057326">
    <property type="entry name" value="KR_dom"/>
</dbReference>
<evidence type="ECO:0000256" key="4">
    <source>
        <dbReference type="SAM" id="MobiDB-lite"/>
    </source>
</evidence>
<dbReference type="PRINTS" id="PR00081">
    <property type="entry name" value="GDHRDH"/>
</dbReference>
<evidence type="ECO:0000313" key="6">
    <source>
        <dbReference type="EMBL" id="MDT0310072.1"/>
    </source>
</evidence>
<dbReference type="EMBL" id="JAVREN010000054">
    <property type="protein sequence ID" value="MDT0310072.1"/>
    <property type="molecule type" value="Genomic_DNA"/>
</dbReference>
<dbReference type="Gene3D" id="3.40.50.720">
    <property type="entry name" value="NAD(P)-binding Rossmann-like Domain"/>
    <property type="match status" value="1"/>
</dbReference>